<gene>
    <name evidence="1" type="ORF">SDC9_211850</name>
</gene>
<sequence length="75" mass="8330">MVLHGGSGTPEEKILECIENGICKINVNTEISQYTVGKLAELLQAEPNMHLSKLSLIATDYVSEVVYKYIKLFSN</sequence>
<dbReference type="EMBL" id="VSSQ01144474">
    <property type="protein sequence ID" value="MPN64079.1"/>
    <property type="molecule type" value="Genomic_DNA"/>
</dbReference>
<organism evidence="1">
    <name type="scientific">bioreactor metagenome</name>
    <dbReference type="NCBI Taxonomy" id="1076179"/>
    <lineage>
        <taxon>unclassified sequences</taxon>
        <taxon>metagenomes</taxon>
        <taxon>ecological metagenomes</taxon>
    </lineage>
</organism>
<comment type="caution">
    <text evidence="1">The sequence shown here is derived from an EMBL/GenBank/DDBJ whole genome shotgun (WGS) entry which is preliminary data.</text>
</comment>
<proteinExistence type="predicted"/>
<dbReference type="GO" id="GO:0016832">
    <property type="term" value="F:aldehyde-lyase activity"/>
    <property type="evidence" value="ECO:0007669"/>
    <property type="project" value="InterPro"/>
</dbReference>
<dbReference type="AlphaFoldDB" id="A0A645JMU6"/>
<name>A0A645JMU6_9ZZZZ</name>
<reference evidence="1" key="1">
    <citation type="submission" date="2019-08" db="EMBL/GenBank/DDBJ databases">
        <authorList>
            <person name="Kucharzyk K."/>
            <person name="Murdoch R.W."/>
            <person name="Higgins S."/>
            <person name="Loffler F."/>
        </authorList>
    </citation>
    <scope>NUCLEOTIDE SEQUENCE</scope>
</reference>
<evidence type="ECO:0000313" key="1">
    <source>
        <dbReference type="EMBL" id="MPN64079.1"/>
    </source>
</evidence>
<evidence type="ECO:0008006" key="2">
    <source>
        <dbReference type="Google" id="ProtNLM"/>
    </source>
</evidence>
<dbReference type="Pfam" id="PF01116">
    <property type="entry name" value="F_bP_aldolase"/>
    <property type="match status" value="1"/>
</dbReference>
<dbReference type="GO" id="GO:0008270">
    <property type="term" value="F:zinc ion binding"/>
    <property type="evidence" value="ECO:0007669"/>
    <property type="project" value="InterPro"/>
</dbReference>
<protein>
    <recommendedName>
        <fullName evidence="2">Tagatose-bisphosphate aldolase</fullName>
    </recommendedName>
</protein>
<dbReference type="InterPro" id="IPR013785">
    <property type="entry name" value="Aldolase_TIM"/>
</dbReference>
<dbReference type="SUPFAM" id="SSF51569">
    <property type="entry name" value="Aldolase"/>
    <property type="match status" value="1"/>
</dbReference>
<accession>A0A645JMU6</accession>
<dbReference type="InterPro" id="IPR000771">
    <property type="entry name" value="FBA_II"/>
</dbReference>
<dbReference type="GO" id="GO:0005975">
    <property type="term" value="P:carbohydrate metabolic process"/>
    <property type="evidence" value="ECO:0007669"/>
    <property type="project" value="InterPro"/>
</dbReference>
<dbReference type="Gene3D" id="3.20.20.70">
    <property type="entry name" value="Aldolase class I"/>
    <property type="match status" value="1"/>
</dbReference>